<name>A0A444L7E1_METS7</name>
<comment type="caution">
    <text evidence="1">The sequence shown here is derived from an EMBL/GenBank/DDBJ whole genome shotgun (WGS) entry which is preliminary data.</text>
</comment>
<evidence type="ECO:0000313" key="1">
    <source>
        <dbReference type="EMBL" id="RWX73464.1"/>
    </source>
</evidence>
<evidence type="ECO:0000313" key="2">
    <source>
        <dbReference type="Proteomes" id="UP000288215"/>
    </source>
</evidence>
<gene>
    <name evidence="1" type="ORF">Metus_1438</name>
</gene>
<dbReference type="EMBL" id="RXGA01000003">
    <property type="protein sequence ID" value="RWX73464.1"/>
    <property type="molecule type" value="Genomic_DNA"/>
</dbReference>
<dbReference type="Proteomes" id="UP000288215">
    <property type="component" value="Unassembled WGS sequence"/>
</dbReference>
<reference evidence="1 2" key="1">
    <citation type="submission" date="2018-12" db="EMBL/GenBank/DDBJ databases">
        <title>The complete genome of the methanogenic archaea of the candidate phylum Verstraetearchaeota, obtained from the metagenome of underground thermal water.</title>
        <authorList>
            <person name="Kadnikov V.V."/>
            <person name="Mardanov A.V."/>
            <person name="Beletsky A.V."/>
            <person name="Karnachuk O.V."/>
            <person name="Ravin N.V."/>
        </authorList>
    </citation>
    <scope>NUCLEOTIDE SEQUENCE [LARGE SCALE GENOMIC DNA]</scope>
    <source>
        <strain evidence="1">Ch88</strain>
    </source>
</reference>
<sequence length="74" mass="8837">MWHYYYLFASNPKRLQLLKVAPAQAREHFVPVGSGISEGETRLKKEVLEKETPKHEAWIAEKKRSQKQMKKHYR</sequence>
<protein>
    <submittedName>
        <fullName evidence="1">Uncharacterized protein</fullName>
    </submittedName>
</protein>
<organism evidence="1 2">
    <name type="scientific">Methanosuratincola subterraneus</name>
    <dbReference type="NCBI Taxonomy" id="2593994"/>
    <lineage>
        <taxon>Archaea</taxon>
        <taxon>Thermoproteota</taxon>
        <taxon>Methanosuratincolia</taxon>
        <taxon>Candidatus Methanomethylicales</taxon>
        <taxon>Candidatus Methanomethylicaceae</taxon>
        <taxon>Candidatus Methanosuratincola (ex Vanwonterghem et al. 2016)</taxon>
    </lineage>
</organism>
<proteinExistence type="predicted"/>
<accession>A0A444L7E1</accession>
<dbReference type="AlphaFoldDB" id="A0A444L7E1"/>